<evidence type="ECO:0000313" key="1">
    <source>
        <dbReference type="EMBL" id="PJR10703.1"/>
    </source>
</evidence>
<dbReference type="Proteomes" id="UP000231987">
    <property type="component" value="Unassembled WGS sequence"/>
</dbReference>
<protein>
    <submittedName>
        <fullName evidence="1">Uncharacterized protein</fullName>
    </submittedName>
</protein>
<sequence length="148" mass="15932">MSNGQIIPIIDPALIPGESLHFAEGCCFTTDSTLNYIDVVRLLDDTEFRLKAGLIGMIGDARITKSGLLGVVNRAQGILDRLIGPGGIDGYSVMIPVLEILRVPEDARSPGETQAVAQARADRTVEMLISLTLGPVVHLLNIILKPRF</sequence>
<dbReference type="AlphaFoldDB" id="A0A2J0YUT7"/>
<comment type="caution">
    <text evidence="1">The sequence shown here is derived from an EMBL/GenBank/DDBJ whole genome shotgun (WGS) entry which is preliminary data.</text>
</comment>
<name>A0A2J0YUT7_RHIML</name>
<dbReference type="EMBL" id="NJGD01000022">
    <property type="protein sequence ID" value="PJR10703.1"/>
    <property type="molecule type" value="Genomic_DNA"/>
</dbReference>
<organism evidence="1 2">
    <name type="scientific">Rhizobium meliloti</name>
    <name type="common">Ensifer meliloti</name>
    <name type="synonym">Sinorhizobium meliloti</name>
    <dbReference type="NCBI Taxonomy" id="382"/>
    <lineage>
        <taxon>Bacteria</taxon>
        <taxon>Pseudomonadati</taxon>
        <taxon>Pseudomonadota</taxon>
        <taxon>Alphaproteobacteria</taxon>
        <taxon>Hyphomicrobiales</taxon>
        <taxon>Rhizobiaceae</taxon>
        <taxon>Sinorhizobium/Ensifer group</taxon>
        <taxon>Sinorhizobium</taxon>
    </lineage>
</organism>
<proteinExistence type="predicted"/>
<evidence type="ECO:0000313" key="2">
    <source>
        <dbReference type="Proteomes" id="UP000231987"/>
    </source>
</evidence>
<gene>
    <name evidence="1" type="ORF">CEJ86_29035</name>
</gene>
<reference evidence="1 2" key="1">
    <citation type="submission" date="2017-06" db="EMBL/GenBank/DDBJ databases">
        <title>Ensifer strains isolated from leguminous trees and herbs display diverse denitrification phenotypes with some acting as strong N2O sinks.</title>
        <authorList>
            <person name="Woliy K."/>
            <person name="Mania D."/>
            <person name="Bakken L.R."/>
            <person name="Frostegard A."/>
        </authorList>
    </citation>
    <scope>NUCLEOTIDE SEQUENCE [LARGE SCALE GENOMIC DNA]</scope>
    <source>
        <strain evidence="1 2">AC50a</strain>
    </source>
</reference>
<accession>A0A2J0YUT7</accession>